<comment type="caution">
    <text evidence="6">The sequence shown here is derived from an EMBL/GenBank/DDBJ whole genome shotgun (WGS) entry which is preliminary data.</text>
</comment>
<comment type="similarity">
    <text evidence="2">Belongs to the gasdermin family.</text>
</comment>
<evidence type="ECO:0000256" key="1">
    <source>
        <dbReference type="ARBA" id="ARBA00004308"/>
    </source>
</evidence>
<name>A0A8T2M9X6_ASTMX</name>
<feature type="domain" description="Gasdermin pore forming" evidence="5">
    <location>
        <begin position="2"/>
        <end position="140"/>
    </location>
</feature>
<evidence type="ECO:0000259" key="5">
    <source>
        <dbReference type="Pfam" id="PF04598"/>
    </source>
</evidence>
<dbReference type="GO" id="GO:0012505">
    <property type="term" value="C:endomembrane system"/>
    <property type="evidence" value="ECO:0007669"/>
    <property type="project" value="UniProtKB-SubCell"/>
</dbReference>
<feature type="region of interest" description="Disordered" evidence="4">
    <location>
        <begin position="266"/>
        <end position="326"/>
    </location>
</feature>
<dbReference type="PANTHER" id="PTHR15207">
    <property type="entry name" value="NONSYNDROMIC HEARING IMPAIRMENT PROTEIN"/>
    <property type="match status" value="1"/>
</dbReference>
<accession>A0A8T2M9X6</accession>
<comment type="subcellular location">
    <subcellularLocation>
        <location evidence="1">Endomembrane system</location>
    </subcellularLocation>
</comment>
<evidence type="ECO:0000256" key="4">
    <source>
        <dbReference type="SAM" id="MobiDB-lite"/>
    </source>
</evidence>
<dbReference type="PANTHER" id="PTHR15207:SF3">
    <property type="entry name" value="DEAFNESS, AUTOSOMAL DOMINANT 5-RELATED"/>
    <property type="match status" value="1"/>
</dbReference>
<gene>
    <name evidence="6" type="ORF">AMEX_G5635</name>
</gene>
<keyword evidence="3" id="KW-0472">Membrane</keyword>
<dbReference type="Proteomes" id="UP000752171">
    <property type="component" value="Unassembled WGS sequence"/>
</dbReference>
<reference evidence="6 7" key="1">
    <citation type="submission" date="2021-07" db="EMBL/GenBank/DDBJ databases">
        <authorList>
            <person name="Imarazene B."/>
            <person name="Zahm M."/>
            <person name="Klopp C."/>
            <person name="Cabau C."/>
            <person name="Beille S."/>
            <person name="Jouanno E."/>
            <person name="Castinel A."/>
            <person name="Lluch J."/>
            <person name="Gil L."/>
            <person name="Kuchtly C."/>
            <person name="Lopez Roques C."/>
            <person name="Donnadieu C."/>
            <person name="Parrinello H."/>
            <person name="Journot L."/>
            <person name="Du K."/>
            <person name="Schartl M."/>
            <person name="Retaux S."/>
            <person name="Guiguen Y."/>
        </authorList>
    </citation>
    <scope>NUCLEOTIDE SEQUENCE [LARGE SCALE GENOMIC DNA]</scope>
    <source>
        <strain evidence="6">Pach_M1</strain>
        <tissue evidence="6">Testis</tissue>
    </source>
</reference>
<evidence type="ECO:0000313" key="6">
    <source>
        <dbReference type="EMBL" id="KAG9280047.1"/>
    </source>
</evidence>
<organism evidence="6 7">
    <name type="scientific">Astyanax mexicanus</name>
    <name type="common">Blind cave fish</name>
    <name type="synonym">Astyanax fasciatus mexicanus</name>
    <dbReference type="NCBI Taxonomy" id="7994"/>
    <lineage>
        <taxon>Eukaryota</taxon>
        <taxon>Metazoa</taxon>
        <taxon>Chordata</taxon>
        <taxon>Craniata</taxon>
        <taxon>Vertebrata</taxon>
        <taxon>Euteleostomi</taxon>
        <taxon>Actinopterygii</taxon>
        <taxon>Neopterygii</taxon>
        <taxon>Teleostei</taxon>
        <taxon>Ostariophysi</taxon>
        <taxon>Characiformes</taxon>
        <taxon>Characoidei</taxon>
        <taxon>Acestrorhamphidae</taxon>
        <taxon>Acestrorhamphinae</taxon>
        <taxon>Astyanax</taxon>
    </lineage>
</organism>
<dbReference type="Pfam" id="PF04598">
    <property type="entry name" value="Gasdermin"/>
    <property type="match status" value="1"/>
</dbReference>
<dbReference type="InterPro" id="IPR042377">
    <property type="entry name" value="GSDME"/>
</dbReference>
<evidence type="ECO:0000256" key="3">
    <source>
        <dbReference type="ARBA" id="ARBA00023136"/>
    </source>
</evidence>
<dbReference type="InterPro" id="IPR040460">
    <property type="entry name" value="Gasdermin_pore"/>
</dbReference>
<proteinExistence type="inferred from homology"/>
<dbReference type="AlphaFoldDB" id="A0A8T2M9X6"/>
<protein>
    <recommendedName>
        <fullName evidence="5">Gasdermin pore forming domain-containing protein</fullName>
    </recommendedName>
</protein>
<dbReference type="EMBL" id="JAICCE010000003">
    <property type="protein sequence ID" value="KAG9280047.1"/>
    <property type="molecule type" value="Genomic_DNA"/>
</dbReference>
<sequence>MKLKAEGHGASKLSASLGMIRKDMVKMQKLLQDSRYRKVDLQHSLIQQTLGKSQHYFTLVVERIFTSCEGTIEYNGMEEGKCGGVLKALGIYPAELCLRESGNLKYDTNVAIDLPAGSVLAYSVIQLDIKTDGRYELSACFDGFQSDDESSQPSLYGEEEVVDGLSVEWPCLQKGSSLSVLKEVLCGVKASLSVLAQLPVPTRSSLLLLFRQILLKPTLKLLYCLEYKLETFCRNPSLPVDDASDKLVEDFLDLLWPHRTIIKRTSTEPVTQNGSSSPSLSNQNGVHTPATNQNGAHTSQANQNGAHTSQANQNGAHTPAANQNGAHYNGISSQTVYLNGSSSTAEAGRPVRTALYMLVSAAEGLKDEGLIYLESLCSLEELRGLNYLVNLLTDSEKPLPRDSLPDVLQSDAQFLKVEALFRLGGVTLRREGQLWAEVESGTEFLPAVLCVVIHGLAYLSQDL</sequence>
<evidence type="ECO:0000256" key="2">
    <source>
        <dbReference type="ARBA" id="ARBA00009279"/>
    </source>
</evidence>
<evidence type="ECO:0000313" key="7">
    <source>
        <dbReference type="Proteomes" id="UP000752171"/>
    </source>
</evidence>
<dbReference type="GO" id="GO:0012501">
    <property type="term" value="P:programmed cell death"/>
    <property type="evidence" value="ECO:0007669"/>
    <property type="project" value="InterPro"/>
</dbReference>
<dbReference type="GO" id="GO:0005737">
    <property type="term" value="C:cytoplasm"/>
    <property type="evidence" value="ECO:0007669"/>
    <property type="project" value="TreeGrafter"/>
</dbReference>